<evidence type="ECO:0000256" key="7">
    <source>
        <dbReference type="SAM" id="Phobius"/>
    </source>
</evidence>
<keyword evidence="6 7" id="KW-0472">Membrane</keyword>
<evidence type="ECO:0000256" key="6">
    <source>
        <dbReference type="ARBA" id="ARBA00023136"/>
    </source>
</evidence>
<evidence type="ECO:0000256" key="4">
    <source>
        <dbReference type="ARBA" id="ARBA00023002"/>
    </source>
</evidence>
<evidence type="ECO:0000256" key="2">
    <source>
        <dbReference type="ARBA" id="ARBA00022692"/>
    </source>
</evidence>
<feature type="domain" description="Fatty acid hydroxylase" evidence="8">
    <location>
        <begin position="134"/>
        <end position="273"/>
    </location>
</feature>
<name>A0A6M4GS50_9PROT</name>
<reference evidence="9 10" key="1">
    <citation type="submission" date="2020-04" db="EMBL/GenBank/DDBJ databases">
        <title>Usitatibacter rugosus gen. nov., sp. nov. and Usitatibacter palustris sp. nov., novel members of Usitatibacteraceae fam. nov. within the order Nitrosomonadales isolated from soil.</title>
        <authorList>
            <person name="Huber K.J."/>
            <person name="Neumann-Schaal M."/>
            <person name="Geppert A."/>
            <person name="Luckner M."/>
            <person name="Wanner G."/>
            <person name="Overmann J."/>
        </authorList>
    </citation>
    <scope>NUCLEOTIDE SEQUENCE [LARGE SCALE GENOMIC DNA]</scope>
    <source>
        <strain evidence="9 10">0125_3</strain>
    </source>
</reference>
<dbReference type="GO" id="GO:0012505">
    <property type="term" value="C:endomembrane system"/>
    <property type="evidence" value="ECO:0007669"/>
    <property type="project" value="UniProtKB-SubCell"/>
</dbReference>
<evidence type="ECO:0000313" key="9">
    <source>
        <dbReference type="EMBL" id="QJR10081.1"/>
    </source>
</evidence>
<evidence type="ECO:0000259" key="8">
    <source>
        <dbReference type="Pfam" id="PF04116"/>
    </source>
</evidence>
<protein>
    <recommendedName>
        <fullName evidence="8">Fatty acid hydroxylase domain-containing protein</fullName>
    </recommendedName>
</protein>
<keyword evidence="2 7" id="KW-0812">Transmembrane</keyword>
<dbReference type="Pfam" id="PF04116">
    <property type="entry name" value="FA_hydroxylase"/>
    <property type="match status" value="1"/>
</dbReference>
<feature type="transmembrane region" description="Helical" evidence="7">
    <location>
        <begin position="42"/>
        <end position="60"/>
    </location>
</feature>
<dbReference type="PANTHER" id="PTHR21624">
    <property type="entry name" value="STEROL DESATURASE-RELATED PROTEIN"/>
    <property type="match status" value="1"/>
</dbReference>
<dbReference type="AlphaFoldDB" id="A0A6M4GS50"/>
<dbReference type="GO" id="GO:0050479">
    <property type="term" value="F:glyceryl-ether monooxygenase activity"/>
    <property type="evidence" value="ECO:0007669"/>
    <property type="project" value="TreeGrafter"/>
</dbReference>
<dbReference type="GO" id="GO:0016020">
    <property type="term" value="C:membrane"/>
    <property type="evidence" value="ECO:0007669"/>
    <property type="project" value="GOC"/>
</dbReference>
<dbReference type="PANTHER" id="PTHR21624:SF1">
    <property type="entry name" value="ALKYLGLYCEROL MONOOXYGENASE"/>
    <property type="match status" value="1"/>
</dbReference>
<proteinExistence type="predicted"/>
<feature type="transmembrane region" description="Helical" evidence="7">
    <location>
        <begin position="80"/>
        <end position="102"/>
    </location>
</feature>
<dbReference type="GO" id="GO:0006643">
    <property type="term" value="P:membrane lipid metabolic process"/>
    <property type="evidence" value="ECO:0007669"/>
    <property type="project" value="TreeGrafter"/>
</dbReference>
<dbReference type="KEGG" id="uru:DSM104443_01132"/>
<dbReference type="GO" id="GO:0005506">
    <property type="term" value="F:iron ion binding"/>
    <property type="evidence" value="ECO:0007669"/>
    <property type="project" value="InterPro"/>
</dbReference>
<keyword evidence="3 7" id="KW-1133">Transmembrane helix</keyword>
<evidence type="ECO:0000313" key="10">
    <source>
        <dbReference type="Proteomes" id="UP000501534"/>
    </source>
</evidence>
<dbReference type="RefSeq" id="WP_171090324.1">
    <property type="nucleotide sequence ID" value="NZ_CP053069.1"/>
</dbReference>
<dbReference type="InterPro" id="IPR006694">
    <property type="entry name" value="Fatty_acid_hydroxylase"/>
</dbReference>
<dbReference type="EMBL" id="CP053069">
    <property type="protein sequence ID" value="QJR10081.1"/>
    <property type="molecule type" value="Genomic_DNA"/>
</dbReference>
<keyword evidence="4" id="KW-0560">Oxidoreductase</keyword>
<feature type="transmembrane region" description="Helical" evidence="7">
    <location>
        <begin position="131"/>
        <end position="148"/>
    </location>
</feature>
<keyword evidence="5" id="KW-0443">Lipid metabolism</keyword>
<accession>A0A6M4GS50</accession>
<sequence length="330" mass="37550">MEALTQAWALLHGWVFEHLVEPLVFALGLSTYMEQAFDATELVLIGVFEIAILWAVLSALERWRPIEVWSDRRAVRADVIYTFLQRLGVAPLVFFLLLTPAVDAFDGWLRMRDIVPLKLEDAWPSLHQHPFLSFAVYLVILDFVAYWLHRAQHRFEWWWALHSLHHSQRVMTFWTDDRNHLLDDLIVDACFALVALAIGVPPAQFALAVVVTRMIESFSHVNARLTFGRIGEALVVTPRFHRAHHAIGIGHEGDYKGCNFATLLPVWDHLFGTANTRGGFAATGVRDQLHGRDYGTGFWRQQALGLARLGAALKPRRRDRTPAAHDSITP</sequence>
<evidence type="ECO:0000256" key="1">
    <source>
        <dbReference type="ARBA" id="ARBA00004127"/>
    </source>
</evidence>
<comment type="subcellular location">
    <subcellularLocation>
        <location evidence="1">Endomembrane system</location>
        <topology evidence="1">Multi-pass membrane protein</topology>
    </subcellularLocation>
</comment>
<evidence type="ECO:0000256" key="3">
    <source>
        <dbReference type="ARBA" id="ARBA00022989"/>
    </source>
</evidence>
<dbReference type="GO" id="GO:0008610">
    <property type="term" value="P:lipid biosynthetic process"/>
    <property type="evidence" value="ECO:0007669"/>
    <property type="project" value="InterPro"/>
</dbReference>
<organism evidence="9 10">
    <name type="scientific">Usitatibacter rugosus</name>
    <dbReference type="NCBI Taxonomy" id="2732067"/>
    <lineage>
        <taxon>Bacteria</taxon>
        <taxon>Pseudomonadati</taxon>
        <taxon>Pseudomonadota</taxon>
        <taxon>Betaproteobacteria</taxon>
        <taxon>Nitrosomonadales</taxon>
        <taxon>Usitatibacteraceae</taxon>
        <taxon>Usitatibacter</taxon>
    </lineage>
</organism>
<dbReference type="InterPro" id="IPR051689">
    <property type="entry name" value="Sterol_desaturase/TMEM195"/>
</dbReference>
<gene>
    <name evidence="9" type="ORF">DSM104443_01132</name>
</gene>
<dbReference type="Proteomes" id="UP000501534">
    <property type="component" value="Chromosome"/>
</dbReference>
<evidence type="ECO:0000256" key="5">
    <source>
        <dbReference type="ARBA" id="ARBA00023098"/>
    </source>
</evidence>
<keyword evidence="10" id="KW-1185">Reference proteome</keyword>